<keyword evidence="4" id="KW-0479">Metal-binding</keyword>
<evidence type="ECO:0000259" key="5">
    <source>
        <dbReference type="PROSITE" id="PS50305"/>
    </source>
</evidence>
<reference evidence="7" key="1">
    <citation type="journal article" date="2013" name="Genome Announc.">
        <title>Draft genome sequence of the ascomycete Phaeoacremonium aleophilum strain UCR-PA7, a causal agent of the esca disease complex in grapevines.</title>
        <authorList>
            <person name="Blanco-Ulate B."/>
            <person name="Rolshausen P."/>
            <person name="Cantu D."/>
        </authorList>
    </citation>
    <scope>NUCLEOTIDE SEQUENCE [LARGE SCALE GENOMIC DNA]</scope>
    <source>
        <strain evidence="7">UCR-PA7</strain>
    </source>
</reference>
<dbReference type="GO" id="GO:0017136">
    <property type="term" value="F:histone deacetylase activity, NAD-dependent"/>
    <property type="evidence" value="ECO:0007669"/>
    <property type="project" value="TreeGrafter"/>
</dbReference>
<dbReference type="PANTHER" id="PTHR11085">
    <property type="entry name" value="NAD-DEPENDENT PROTEIN DEACYLASE SIRTUIN-5, MITOCHONDRIAL-RELATED"/>
    <property type="match status" value="1"/>
</dbReference>
<dbReference type="Gene3D" id="3.40.50.1220">
    <property type="entry name" value="TPP-binding domain"/>
    <property type="match status" value="1"/>
</dbReference>
<feature type="binding site" evidence="4">
    <location>
        <position position="57"/>
    </location>
    <ligand>
        <name>Zn(2+)</name>
        <dbReference type="ChEBI" id="CHEBI:29105"/>
    </ligand>
</feature>
<dbReference type="InterPro" id="IPR029035">
    <property type="entry name" value="DHS-like_NAD/FAD-binding_dom"/>
</dbReference>
<dbReference type="Pfam" id="PF02146">
    <property type="entry name" value="SIR2"/>
    <property type="match status" value="1"/>
</dbReference>
<sequence length="233" mass="25657">MALNVKPNPGHHALAALAKHRPDFLCLTQNVDGLSPRAGHPLEQLRLLHGSLFDIKCFNKSCDYIEHENYADPFFPAISAASQDVEPGKTLPLLDPFNEEVAKVPESEIPKCPKCKTGLLRPGVLWFNEMLDFNMLNEVDDWIQSGKVDLMLVVGTSAVVRPASGYIRKAQYAGAKIATINIDAEDNPKKIRKGDFAFGGDAAELLPKLLEPVIGKIRRDGTFGEPTKPEEDE</sequence>
<organism evidence="6 7">
    <name type="scientific">Phaeoacremonium minimum (strain UCR-PA7)</name>
    <name type="common">Esca disease fungus</name>
    <name type="synonym">Togninia minima</name>
    <dbReference type="NCBI Taxonomy" id="1286976"/>
    <lineage>
        <taxon>Eukaryota</taxon>
        <taxon>Fungi</taxon>
        <taxon>Dikarya</taxon>
        <taxon>Ascomycota</taxon>
        <taxon>Pezizomycotina</taxon>
        <taxon>Sordariomycetes</taxon>
        <taxon>Sordariomycetidae</taxon>
        <taxon>Togniniales</taxon>
        <taxon>Togniniaceae</taxon>
        <taxon>Phaeoacremonium</taxon>
    </lineage>
</organism>
<feature type="binding site" evidence="4">
    <location>
        <position position="112"/>
    </location>
    <ligand>
        <name>Zn(2+)</name>
        <dbReference type="ChEBI" id="CHEBI:29105"/>
    </ligand>
</feature>
<evidence type="ECO:0000256" key="2">
    <source>
        <dbReference type="ARBA" id="ARBA00022679"/>
    </source>
</evidence>
<dbReference type="OrthoDB" id="424302at2759"/>
<evidence type="ECO:0000256" key="1">
    <source>
        <dbReference type="ARBA" id="ARBA00006924"/>
    </source>
</evidence>
<dbReference type="KEGG" id="tmn:UCRPA7_2725"/>
<evidence type="ECO:0000313" key="7">
    <source>
        <dbReference type="Proteomes" id="UP000014074"/>
    </source>
</evidence>
<feature type="active site" description="Proton acceptor" evidence="4">
    <location>
        <position position="49"/>
    </location>
</feature>
<dbReference type="PANTHER" id="PTHR11085:SF10">
    <property type="entry name" value="NAD-DEPENDENT PROTEIN DEACYLASE SIRTUIN-5, MITOCHONDRIAL-RELATED"/>
    <property type="match status" value="1"/>
</dbReference>
<dbReference type="GO" id="GO:0070403">
    <property type="term" value="F:NAD+ binding"/>
    <property type="evidence" value="ECO:0007669"/>
    <property type="project" value="InterPro"/>
</dbReference>
<protein>
    <submittedName>
        <fullName evidence="6">Putative nad-dependent deacetylase sirtuin-5 protein</fullName>
    </submittedName>
</protein>
<dbReference type="InterPro" id="IPR026590">
    <property type="entry name" value="Ssirtuin_cat_dom"/>
</dbReference>
<feature type="binding site" evidence="4">
    <location>
        <position position="115"/>
    </location>
    <ligand>
        <name>Zn(2+)</name>
        <dbReference type="ChEBI" id="CHEBI:29105"/>
    </ligand>
</feature>
<dbReference type="EMBL" id="KB932957">
    <property type="protein sequence ID" value="EOO01775.1"/>
    <property type="molecule type" value="Genomic_DNA"/>
</dbReference>
<evidence type="ECO:0000256" key="4">
    <source>
        <dbReference type="PROSITE-ProRule" id="PRU00236"/>
    </source>
</evidence>
<dbReference type="GO" id="GO:0005634">
    <property type="term" value="C:nucleus"/>
    <property type="evidence" value="ECO:0007669"/>
    <property type="project" value="TreeGrafter"/>
</dbReference>
<keyword evidence="3" id="KW-0520">NAD</keyword>
<accession>R8BR48</accession>
<evidence type="ECO:0000256" key="3">
    <source>
        <dbReference type="ARBA" id="ARBA00023027"/>
    </source>
</evidence>
<dbReference type="Proteomes" id="UP000014074">
    <property type="component" value="Unassembled WGS sequence"/>
</dbReference>
<name>R8BR48_PHAM7</name>
<dbReference type="eggNOG" id="KOG2684">
    <property type="taxonomic scope" value="Eukaryota"/>
</dbReference>
<dbReference type="HOGENOM" id="CLU_023643_3_1_1"/>
<dbReference type="PROSITE" id="PS50305">
    <property type="entry name" value="SIRTUIN"/>
    <property type="match status" value="1"/>
</dbReference>
<dbReference type="InterPro" id="IPR050134">
    <property type="entry name" value="NAD-dep_sirtuin_deacylases"/>
</dbReference>
<dbReference type="RefSeq" id="XP_007913451.1">
    <property type="nucleotide sequence ID" value="XM_007915260.1"/>
</dbReference>
<dbReference type="GO" id="GO:0046872">
    <property type="term" value="F:metal ion binding"/>
    <property type="evidence" value="ECO:0007669"/>
    <property type="project" value="UniProtKB-KW"/>
</dbReference>
<dbReference type="InterPro" id="IPR003000">
    <property type="entry name" value="Sirtuin"/>
</dbReference>
<comment type="similarity">
    <text evidence="1">Belongs to the sirtuin family. Class I subfamily.</text>
</comment>
<feature type="domain" description="Deacetylase sirtuin-type" evidence="5">
    <location>
        <begin position="1"/>
        <end position="216"/>
    </location>
</feature>
<dbReference type="SUPFAM" id="SSF52467">
    <property type="entry name" value="DHS-like NAD/FAD-binding domain"/>
    <property type="match status" value="1"/>
</dbReference>
<evidence type="ECO:0000313" key="6">
    <source>
        <dbReference type="EMBL" id="EOO01775.1"/>
    </source>
</evidence>
<dbReference type="AlphaFoldDB" id="R8BR48"/>
<gene>
    <name evidence="6" type="ORF">UCRPA7_2725</name>
</gene>
<dbReference type="GeneID" id="19323003"/>
<feature type="binding site" evidence="4">
    <location>
        <position position="62"/>
    </location>
    <ligand>
        <name>Zn(2+)</name>
        <dbReference type="ChEBI" id="CHEBI:29105"/>
    </ligand>
</feature>
<proteinExistence type="inferred from homology"/>
<keyword evidence="7" id="KW-1185">Reference proteome</keyword>
<keyword evidence="2" id="KW-0808">Transferase</keyword>
<keyword evidence="4" id="KW-0862">Zinc</keyword>